<reference evidence="1 2" key="1">
    <citation type="submission" date="2024-07" db="EMBL/GenBank/DDBJ databases">
        <title>Enhanced genomic and transcriptomic resources for Trichinella pseudospiralis and T. spiralis underpin the discovery of pronounced molecular differences between stages and species.</title>
        <authorList>
            <person name="Pasi K.K."/>
            <person name="La Rosa G."/>
            <person name="Gomez-Morales M.A."/>
            <person name="Tosini F."/>
            <person name="Sumanam S."/>
            <person name="Young N.D."/>
            <person name="Chang B.C."/>
            <person name="Robin G.B."/>
        </authorList>
    </citation>
    <scope>NUCLEOTIDE SEQUENCE [LARGE SCALE GENOMIC DNA]</scope>
    <source>
        <strain evidence="1">ISS534</strain>
    </source>
</reference>
<evidence type="ECO:0000313" key="1">
    <source>
        <dbReference type="EMBL" id="KAL1243841.1"/>
    </source>
</evidence>
<accession>A0ABR3KVF9</accession>
<name>A0ABR3KVF9_TRISP</name>
<organism evidence="1 2">
    <name type="scientific">Trichinella spiralis</name>
    <name type="common">Trichina worm</name>
    <dbReference type="NCBI Taxonomy" id="6334"/>
    <lineage>
        <taxon>Eukaryota</taxon>
        <taxon>Metazoa</taxon>
        <taxon>Ecdysozoa</taxon>
        <taxon>Nematoda</taxon>
        <taxon>Enoplea</taxon>
        <taxon>Dorylaimia</taxon>
        <taxon>Trichinellida</taxon>
        <taxon>Trichinellidae</taxon>
        <taxon>Trichinella</taxon>
    </lineage>
</organism>
<protein>
    <submittedName>
        <fullName evidence="1">Intermembrane lipid transfer protein</fullName>
    </submittedName>
</protein>
<gene>
    <name evidence="1" type="ORF">TSPI_07649</name>
</gene>
<comment type="caution">
    <text evidence="1">The sequence shown here is derived from an EMBL/GenBank/DDBJ whole genome shotgun (WGS) entry which is preliminary data.</text>
</comment>
<evidence type="ECO:0000313" key="2">
    <source>
        <dbReference type="Proteomes" id="UP001558632"/>
    </source>
</evidence>
<dbReference type="Proteomes" id="UP001558632">
    <property type="component" value="Unassembled WGS sequence"/>
</dbReference>
<dbReference type="EMBL" id="JBEUSY010000162">
    <property type="protein sequence ID" value="KAL1243841.1"/>
    <property type="molecule type" value="Genomic_DNA"/>
</dbReference>
<sequence length="102" mass="12055">MRNMQQPRLDGPFEWSAFWNIMPFNRRQLRNNRPAKPLANDSHSTLSTGTGATCSMKYFSNSHNRKLKVEIDQHVHDSRWTENAAAQFDQQTDKFFKVERQQ</sequence>
<keyword evidence="2" id="KW-1185">Reference proteome</keyword>
<proteinExistence type="predicted"/>